<accession>A0ABX7SDC4</accession>
<evidence type="ECO:0000313" key="1">
    <source>
        <dbReference type="EMBL" id="QTB90830.1"/>
    </source>
</evidence>
<dbReference type="EMBL" id="CP071732">
    <property type="protein sequence ID" value="QTB90830.1"/>
    <property type="molecule type" value="Genomic_DNA"/>
</dbReference>
<dbReference type="Proteomes" id="UP000663729">
    <property type="component" value="Chromosome"/>
</dbReference>
<dbReference type="RefSeq" id="WP_051917401.1">
    <property type="nucleotide sequence ID" value="NZ_CP071732.1"/>
</dbReference>
<dbReference type="InterPro" id="IPR057369">
    <property type="entry name" value="VG15"/>
</dbReference>
<evidence type="ECO:0000313" key="2">
    <source>
        <dbReference type="Proteomes" id="UP000663729"/>
    </source>
</evidence>
<keyword evidence="2" id="KW-1185">Reference proteome</keyword>
<gene>
    <name evidence="1" type="ORF">BSD967_11195</name>
</gene>
<proteinExistence type="predicted"/>
<sequence>MAQTNRLPASPELRRLLEQAQKDYQTNLDNLTDAATEDIETALNRGDLDVKELVRDYSREASQLANDYYDQLRGLWSEYGGADMPDFEHTQLIDPDRVLWQQQSGFSNTDFNGLTYQQVKNGQSRAGMTIEDLWPPFNNVDDAQQFIADMINTSGRLTMQRNIRTDPTKPRWARVCGGAKPCAFCVMLASRGFAYLSEETAQLGGSFHDGHCHCTVVPSWGKTTHLLEKQAEWQEMYQTAKTISANGQYDGDALSAMRRIYAGTLKDGTPLGISVDSDLYKSLSTEDIAGILQLLANTKHVKTARLWADHVNSYRIVDKHNGDTPFFDPKRLGISLDIDHLTDAPDGHAPYQTLFHETGHMLDWLQGNGKQFYSQTYRDKNGSSFKDLLKQDGADALDAAKRKAWPIIQRQLESIRDEVAKRGYAEGRYLHRLADMGLVKHSEISKYMGERKYENAILRFIDDALFEEYVDDKIAMKALADEIHSQGKNADFDVDDILEFALGNQWHDYSKMYHPVGYFKSHSVETEAFAEMLGGHLANENTWKLFVSYFPKSYRMFQDMIRSMAS</sequence>
<organism evidence="1 2">
    <name type="scientific">Bifidobacterium saguini</name>
    <dbReference type="NCBI Taxonomy" id="762210"/>
    <lineage>
        <taxon>Bacteria</taxon>
        <taxon>Bacillati</taxon>
        <taxon>Actinomycetota</taxon>
        <taxon>Actinomycetes</taxon>
        <taxon>Bifidobacteriales</taxon>
        <taxon>Bifidobacteriaceae</taxon>
        <taxon>Bifidobacterium</taxon>
    </lineage>
</organism>
<protein>
    <recommendedName>
        <fullName evidence="3">Phage protein</fullName>
    </recommendedName>
</protein>
<dbReference type="Pfam" id="PF25310">
    <property type="entry name" value="VG15"/>
    <property type="match status" value="1"/>
</dbReference>
<name>A0ABX7SDC4_9BIFI</name>
<reference evidence="1 2" key="1">
    <citation type="submission" date="2021-03" db="EMBL/GenBank/DDBJ databases">
        <title>Genome sequencing of Bifidobacterium saguini DSMZ 23967.</title>
        <authorList>
            <person name="Kim J."/>
        </authorList>
    </citation>
    <scope>NUCLEOTIDE SEQUENCE [LARGE SCALE GENOMIC DNA]</scope>
    <source>
        <strain evidence="1 2">DSMZ 23967</strain>
    </source>
</reference>
<evidence type="ECO:0008006" key="3">
    <source>
        <dbReference type="Google" id="ProtNLM"/>
    </source>
</evidence>